<evidence type="ECO:0000256" key="1">
    <source>
        <dbReference type="SAM" id="SignalP"/>
    </source>
</evidence>
<protein>
    <recommendedName>
        <fullName evidence="4">Beta/gamma crystallin 'Greek key' domain-containing protein</fullName>
    </recommendedName>
</protein>
<comment type="caution">
    <text evidence="2">The sequence shown here is derived from an EMBL/GenBank/DDBJ whole genome shotgun (WGS) entry which is preliminary data.</text>
</comment>
<dbReference type="Proteomes" id="UP000756346">
    <property type="component" value="Unassembled WGS sequence"/>
</dbReference>
<keyword evidence="3" id="KW-1185">Reference proteome</keyword>
<accession>A0A9P9BQ31</accession>
<keyword evidence="1" id="KW-0732">Signal</keyword>
<feature type="signal peptide" evidence="1">
    <location>
        <begin position="1"/>
        <end position="21"/>
    </location>
</feature>
<dbReference type="GeneID" id="70186482"/>
<reference evidence="2" key="1">
    <citation type="journal article" date="2021" name="Nat. Commun.">
        <title>Genetic determinants of endophytism in the Arabidopsis root mycobiome.</title>
        <authorList>
            <person name="Mesny F."/>
            <person name="Miyauchi S."/>
            <person name="Thiergart T."/>
            <person name="Pickel B."/>
            <person name="Atanasova L."/>
            <person name="Karlsson M."/>
            <person name="Huettel B."/>
            <person name="Barry K.W."/>
            <person name="Haridas S."/>
            <person name="Chen C."/>
            <person name="Bauer D."/>
            <person name="Andreopoulos W."/>
            <person name="Pangilinan J."/>
            <person name="LaButti K."/>
            <person name="Riley R."/>
            <person name="Lipzen A."/>
            <person name="Clum A."/>
            <person name="Drula E."/>
            <person name="Henrissat B."/>
            <person name="Kohler A."/>
            <person name="Grigoriev I.V."/>
            <person name="Martin F.M."/>
            <person name="Hacquard S."/>
        </authorList>
    </citation>
    <scope>NUCLEOTIDE SEQUENCE</scope>
    <source>
        <strain evidence="2">MPI-CAGE-CH-0230</strain>
    </source>
</reference>
<dbReference type="AlphaFoldDB" id="A0A9P9BQ31"/>
<proteinExistence type="predicted"/>
<dbReference type="RefSeq" id="XP_046012192.1">
    <property type="nucleotide sequence ID" value="XM_046156936.1"/>
</dbReference>
<dbReference type="EMBL" id="JAGTJQ010000006">
    <property type="protein sequence ID" value="KAH7029904.1"/>
    <property type="molecule type" value="Genomic_DNA"/>
</dbReference>
<evidence type="ECO:0008006" key="4">
    <source>
        <dbReference type="Google" id="ProtNLM"/>
    </source>
</evidence>
<name>A0A9P9BQ31_9PEZI</name>
<sequence>MKPVGVIRALALAGGLQCAAAVALPDELSPTISPMRSDNDTMTIMGGFAQSCGKYCINQVYTNQLNAEYRRLDTVWQGTYIFMWEGYANRCGKLVADRDKLLLQSNC</sequence>
<feature type="chain" id="PRO_5040213869" description="Beta/gamma crystallin 'Greek key' domain-containing protein" evidence="1">
    <location>
        <begin position="22"/>
        <end position="107"/>
    </location>
</feature>
<gene>
    <name evidence="2" type="ORF">B0I36DRAFT_350699</name>
</gene>
<organism evidence="2 3">
    <name type="scientific">Microdochium trichocladiopsis</name>
    <dbReference type="NCBI Taxonomy" id="1682393"/>
    <lineage>
        <taxon>Eukaryota</taxon>
        <taxon>Fungi</taxon>
        <taxon>Dikarya</taxon>
        <taxon>Ascomycota</taxon>
        <taxon>Pezizomycotina</taxon>
        <taxon>Sordariomycetes</taxon>
        <taxon>Xylariomycetidae</taxon>
        <taxon>Xylariales</taxon>
        <taxon>Microdochiaceae</taxon>
        <taxon>Microdochium</taxon>
    </lineage>
</organism>
<evidence type="ECO:0000313" key="2">
    <source>
        <dbReference type="EMBL" id="KAH7029904.1"/>
    </source>
</evidence>
<evidence type="ECO:0000313" key="3">
    <source>
        <dbReference type="Proteomes" id="UP000756346"/>
    </source>
</evidence>